<dbReference type="SUPFAM" id="SSF55120">
    <property type="entry name" value="Pseudouridine synthase"/>
    <property type="match status" value="1"/>
</dbReference>
<sequence length="300" mass="33654">MIEQYVKTIQINQAAAGLSVKAYLTNCFLSKQMRGKIRQQRGIRVNGQRQSTAYTLRAGDYLTLTVALDSENGQGPYPANPDIVVAVVFENEDFLLVNKAAGMKMHPHSPRETDTLLNGAQAYLDQHQSQSLGRAAKAYMTHRLDRGTSGLVLVGKNPLVVSILNRQIKEKIVVKQYLARVSGFFKERKGAFTQAIGPSKENPYRQRVCSIEAGGLPARTQYEVLAENEEKGESLVQLDLLTGRMHQLRVHLAHAGHPILGDDWYGGKKASRLFLQSTKLCLKMPWTMEERSFQLNENWQ</sequence>
<evidence type="ECO:0000259" key="5">
    <source>
        <dbReference type="Pfam" id="PF00849"/>
    </source>
</evidence>
<evidence type="ECO:0000256" key="3">
    <source>
        <dbReference type="ARBA" id="ARBA00031870"/>
    </source>
</evidence>
<dbReference type="Gene3D" id="3.30.2350.10">
    <property type="entry name" value="Pseudouridine synthase"/>
    <property type="match status" value="1"/>
</dbReference>
<evidence type="ECO:0000313" key="6">
    <source>
        <dbReference type="EMBL" id="MBS9337072.1"/>
    </source>
</evidence>
<dbReference type="Proteomes" id="UP001519503">
    <property type="component" value="Unassembled WGS sequence"/>
</dbReference>
<dbReference type="InterPro" id="IPR020103">
    <property type="entry name" value="PsdUridine_synth_cat_dom_sf"/>
</dbReference>
<comment type="similarity">
    <text evidence="2">Belongs to the pseudouridine synthase RluA family.</text>
</comment>
<feature type="domain" description="Pseudouridine synthase RsuA/RluA-like" evidence="5">
    <location>
        <begin position="93"/>
        <end position="254"/>
    </location>
</feature>
<gene>
    <name evidence="6" type="ORF">G6R30_01150</name>
</gene>
<accession>A0ABS5QVW9</accession>
<organism evidence="6 7">
    <name type="scientific">Fructobacillus parabroussonetiae</name>
    <dbReference type="NCBI Taxonomy" id="2713174"/>
    <lineage>
        <taxon>Bacteria</taxon>
        <taxon>Bacillati</taxon>
        <taxon>Bacillota</taxon>
        <taxon>Bacilli</taxon>
        <taxon>Lactobacillales</taxon>
        <taxon>Lactobacillaceae</taxon>
        <taxon>Fructobacillus</taxon>
    </lineage>
</organism>
<dbReference type="PANTHER" id="PTHR21600:SF87">
    <property type="entry name" value="RNA PSEUDOURIDYLATE SYNTHASE DOMAIN-CONTAINING PROTEIN 1"/>
    <property type="match status" value="1"/>
</dbReference>
<evidence type="ECO:0000256" key="2">
    <source>
        <dbReference type="ARBA" id="ARBA00010876"/>
    </source>
</evidence>
<evidence type="ECO:0000313" key="7">
    <source>
        <dbReference type="Proteomes" id="UP001519503"/>
    </source>
</evidence>
<dbReference type="Pfam" id="PF00849">
    <property type="entry name" value="PseudoU_synth_2"/>
    <property type="match status" value="1"/>
</dbReference>
<protein>
    <recommendedName>
        <fullName evidence="3">RNA pseudouridylate synthase</fullName>
    </recommendedName>
    <alternativeName>
        <fullName evidence="4">RNA-uridine isomerase</fullName>
    </alternativeName>
</protein>
<comment type="catalytic activity">
    <reaction evidence="1">
        <text>a uridine in RNA = a pseudouridine in RNA</text>
        <dbReference type="Rhea" id="RHEA:48348"/>
        <dbReference type="Rhea" id="RHEA-COMP:12068"/>
        <dbReference type="Rhea" id="RHEA-COMP:12069"/>
        <dbReference type="ChEBI" id="CHEBI:65314"/>
        <dbReference type="ChEBI" id="CHEBI:65315"/>
    </reaction>
</comment>
<dbReference type="PANTHER" id="PTHR21600">
    <property type="entry name" value="MITOCHONDRIAL RNA PSEUDOURIDINE SYNTHASE"/>
    <property type="match status" value="1"/>
</dbReference>
<evidence type="ECO:0000256" key="4">
    <source>
        <dbReference type="ARBA" id="ARBA00033164"/>
    </source>
</evidence>
<evidence type="ECO:0000256" key="1">
    <source>
        <dbReference type="ARBA" id="ARBA00000073"/>
    </source>
</evidence>
<dbReference type="CDD" id="cd02869">
    <property type="entry name" value="PseudoU_synth_RluA_like"/>
    <property type="match status" value="1"/>
</dbReference>
<dbReference type="InterPro" id="IPR006145">
    <property type="entry name" value="PsdUridine_synth_RsuA/RluA"/>
</dbReference>
<proteinExistence type="inferred from homology"/>
<reference evidence="6 7" key="1">
    <citation type="submission" date="2020-02" db="EMBL/GenBank/DDBJ databases">
        <title>Fructobacillus sp. isolated from paper mulberry of Taiwan.</title>
        <authorList>
            <person name="Lin S.-T."/>
        </authorList>
    </citation>
    <scope>NUCLEOTIDE SEQUENCE [LARGE SCALE GENOMIC DNA]</scope>
    <source>
        <strain evidence="6 7">S1-1</strain>
    </source>
</reference>
<keyword evidence="7" id="KW-1185">Reference proteome</keyword>
<dbReference type="RefSeq" id="WP_213820648.1">
    <property type="nucleotide sequence ID" value="NZ_JAAMFL010000002.1"/>
</dbReference>
<comment type="caution">
    <text evidence="6">The sequence shown here is derived from an EMBL/GenBank/DDBJ whole genome shotgun (WGS) entry which is preliminary data.</text>
</comment>
<dbReference type="EMBL" id="JAAMFL010000002">
    <property type="protein sequence ID" value="MBS9337072.1"/>
    <property type="molecule type" value="Genomic_DNA"/>
</dbReference>
<name>A0ABS5QVW9_9LACO</name>
<dbReference type="InterPro" id="IPR050188">
    <property type="entry name" value="RluA_PseudoU_synthase"/>
</dbReference>